<evidence type="ECO:0000256" key="4">
    <source>
        <dbReference type="SAM" id="MobiDB-lite"/>
    </source>
</evidence>
<organism evidence="8 9">
    <name type="scientific">Herbinix hemicellulosilytica</name>
    <dbReference type="NCBI Taxonomy" id="1564487"/>
    <lineage>
        <taxon>Bacteria</taxon>
        <taxon>Bacillati</taxon>
        <taxon>Bacillota</taxon>
        <taxon>Clostridia</taxon>
        <taxon>Lachnospirales</taxon>
        <taxon>Lachnospiraceae</taxon>
        <taxon>Herbinix</taxon>
    </lineage>
</organism>
<dbReference type="InterPro" id="IPR050515">
    <property type="entry name" value="Beta-lactam/transpept"/>
</dbReference>
<feature type="compositionally biased region" description="Polar residues" evidence="4">
    <location>
        <begin position="741"/>
        <end position="754"/>
    </location>
</feature>
<dbReference type="Gene3D" id="3.40.710.10">
    <property type="entry name" value="DD-peptidase/beta-lactamase superfamily"/>
    <property type="match status" value="1"/>
</dbReference>
<dbReference type="SUPFAM" id="SSF56601">
    <property type="entry name" value="beta-lactamase/transpeptidase-like"/>
    <property type="match status" value="1"/>
</dbReference>
<name>A0A0H5SHU7_HERHM</name>
<keyword evidence="5" id="KW-0812">Transmembrane</keyword>
<evidence type="ECO:0000256" key="5">
    <source>
        <dbReference type="SAM" id="Phobius"/>
    </source>
</evidence>
<accession>A0A0H5SHU7</accession>
<keyword evidence="5" id="KW-1133">Transmembrane helix</keyword>
<keyword evidence="9" id="KW-1185">Reference proteome</keyword>
<evidence type="ECO:0000256" key="1">
    <source>
        <dbReference type="ARBA" id="ARBA00004370"/>
    </source>
</evidence>
<keyword evidence="3 5" id="KW-0472">Membrane</keyword>
<comment type="similarity">
    <text evidence="2">Belongs to the transpeptidase family.</text>
</comment>
<dbReference type="Pfam" id="PF00905">
    <property type="entry name" value="Transpeptidase"/>
    <property type="match status" value="1"/>
</dbReference>
<dbReference type="GO" id="GO:0005886">
    <property type="term" value="C:plasma membrane"/>
    <property type="evidence" value="ECO:0007669"/>
    <property type="project" value="TreeGrafter"/>
</dbReference>
<protein>
    <recommendedName>
        <fullName evidence="10">Stage V sporulation protein D (Sporulation-specific penicillin-binding protein)</fullName>
    </recommendedName>
</protein>
<dbReference type="GO" id="GO:0071555">
    <property type="term" value="P:cell wall organization"/>
    <property type="evidence" value="ECO:0007669"/>
    <property type="project" value="TreeGrafter"/>
</dbReference>
<dbReference type="InterPro" id="IPR001460">
    <property type="entry name" value="PCN-bd_Tpept"/>
</dbReference>
<sequence>MEKTTVKIKQFTSRMQARLLLVFCVITLLLAGLIGRLIYIMETDGERYAKQVLSRQTYVSSVIPYKRGEILDRNGTVLARSELRYRLILDPENLLLNSDKIPSTIKALNEYFQIEPDTINKILEESPKSRYKILLDNLQLAQVEEFKKLIKQDSNIKGLWFEEKYIRAYPYDTLACDVIGFTSADNKGYFGIEEYYNEELNGKNGREYGYYDSSLNIERIVKKPQNGNTIVSTIDVNAQRIVQKHIRQFLEEFGSKSIGVLVMDPNSGEIIAMHSNYEYNLNSPRNLEGIFSEEELANMTLEQKIEAMNRIWKNDIISSGYEPGSTFKPFTVAIGLEEAIITENSSFYCDGSEQVGGWTIRCNARYGHGELTLAETLMKSCNDAMMQISRLEGRDLFYKYQKYFSFGQKTGIDLPGEESGIITSLDNLNAAELATSSFGQTFNVTMLQMAAAFSSLVNGGYYYQPHVVKEIMNDEKATIKKIDPLLIRRTVSDETSRFIREAMYQTVEMGTAKPAKVEGYTIGGKTGTAEKFPRNQGNYVVSFLGAVPALNPEIVIYVVIDEPQNVERQDDSSIATKFASRIMKELLPALGIYPEGEIDYLLPKDGNGVSVGDETGARIIDNTDGNTLDDEKEDTSENLNQTDETANDNTADNSGSNTGSNTNNASGNSTNINSGNANGNTNAGSSDQNTSNGNNSNRNGNNSSNDNNLNGNGTNDNNVNNNNSSSNSTNISNDAGEDSNLEVNQNTQNSNGHNDSIDENPNGP</sequence>
<dbReference type="PANTHER" id="PTHR30627">
    <property type="entry name" value="PEPTIDOGLYCAN D,D-TRANSPEPTIDASE"/>
    <property type="match status" value="1"/>
</dbReference>
<dbReference type="InterPro" id="IPR012338">
    <property type="entry name" value="Beta-lactam/transpept-like"/>
</dbReference>
<dbReference type="PANTHER" id="PTHR30627:SF1">
    <property type="entry name" value="PEPTIDOGLYCAN D,D-TRANSPEPTIDASE FTSI"/>
    <property type="match status" value="1"/>
</dbReference>
<feature type="compositionally biased region" description="Polar residues" evidence="4">
    <location>
        <begin position="637"/>
        <end position="648"/>
    </location>
</feature>
<feature type="domain" description="Penicillin-binding protein dimerisation" evidence="7">
    <location>
        <begin position="64"/>
        <end position="214"/>
    </location>
</feature>
<dbReference type="AlphaFoldDB" id="A0A0H5SHU7"/>
<dbReference type="Proteomes" id="UP000236497">
    <property type="component" value="Unassembled WGS sequence"/>
</dbReference>
<dbReference type="SUPFAM" id="SSF56519">
    <property type="entry name" value="Penicillin binding protein dimerisation domain"/>
    <property type="match status" value="1"/>
</dbReference>
<dbReference type="OrthoDB" id="9804124at2"/>
<dbReference type="Pfam" id="PF03717">
    <property type="entry name" value="PBP_dimer"/>
    <property type="match status" value="1"/>
</dbReference>
<feature type="domain" description="Penicillin-binding protein transpeptidase" evidence="6">
    <location>
        <begin position="259"/>
        <end position="584"/>
    </location>
</feature>
<proteinExistence type="inferred from homology"/>
<dbReference type="Gene3D" id="3.90.1310.10">
    <property type="entry name" value="Penicillin-binding protein 2a (Domain 2)"/>
    <property type="match status" value="1"/>
</dbReference>
<feature type="compositionally biased region" description="Acidic residues" evidence="4">
    <location>
        <begin position="627"/>
        <end position="636"/>
    </location>
</feature>
<dbReference type="EMBL" id="CVTD020000016">
    <property type="protein sequence ID" value="CRZ34650.1"/>
    <property type="molecule type" value="Genomic_DNA"/>
</dbReference>
<dbReference type="RefSeq" id="WP_103202765.1">
    <property type="nucleotide sequence ID" value="NZ_CVTD020000016.1"/>
</dbReference>
<dbReference type="InterPro" id="IPR036138">
    <property type="entry name" value="PBP_dimer_sf"/>
</dbReference>
<evidence type="ECO:0000313" key="9">
    <source>
        <dbReference type="Proteomes" id="UP000236497"/>
    </source>
</evidence>
<evidence type="ECO:0000259" key="7">
    <source>
        <dbReference type="Pfam" id="PF03717"/>
    </source>
</evidence>
<gene>
    <name evidence="8" type="ORF">HHT355_1449</name>
</gene>
<evidence type="ECO:0000256" key="2">
    <source>
        <dbReference type="ARBA" id="ARBA00007171"/>
    </source>
</evidence>
<feature type="transmembrane region" description="Helical" evidence="5">
    <location>
        <begin position="20"/>
        <end position="41"/>
    </location>
</feature>
<feature type="region of interest" description="Disordered" evidence="4">
    <location>
        <begin position="613"/>
        <end position="764"/>
    </location>
</feature>
<dbReference type="GO" id="GO:0008658">
    <property type="term" value="F:penicillin binding"/>
    <property type="evidence" value="ECO:0007669"/>
    <property type="project" value="InterPro"/>
</dbReference>
<dbReference type="InterPro" id="IPR005311">
    <property type="entry name" value="PBP_dimer"/>
</dbReference>
<comment type="subcellular location">
    <subcellularLocation>
        <location evidence="1">Membrane</location>
    </subcellularLocation>
</comment>
<evidence type="ECO:0008006" key="10">
    <source>
        <dbReference type="Google" id="ProtNLM"/>
    </source>
</evidence>
<reference evidence="8 9" key="1">
    <citation type="submission" date="2015-06" db="EMBL/GenBank/DDBJ databases">
        <authorList>
            <person name="Wibberg Daniel"/>
        </authorList>
    </citation>
    <scope>NUCLEOTIDE SEQUENCE [LARGE SCALE GENOMIC DNA]</scope>
    <source>
        <strain evidence="8 9">T3/55T</strain>
    </source>
</reference>
<feature type="compositionally biased region" description="Low complexity" evidence="4">
    <location>
        <begin position="649"/>
        <end position="733"/>
    </location>
</feature>
<evidence type="ECO:0000259" key="6">
    <source>
        <dbReference type="Pfam" id="PF00905"/>
    </source>
</evidence>
<evidence type="ECO:0000256" key="3">
    <source>
        <dbReference type="ARBA" id="ARBA00023136"/>
    </source>
</evidence>
<evidence type="ECO:0000313" key="8">
    <source>
        <dbReference type="EMBL" id="CRZ34650.1"/>
    </source>
</evidence>